<evidence type="ECO:0000256" key="1">
    <source>
        <dbReference type="SAM" id="Phobius"/>
    </source>
</evidence>
<dbReference type="KEGG" id="tsin:OXH18_09250"/>
<feature type="transmembrane region" description="Helical" evidence="1">
    <location>
        <begin position="222"/>
        <end position="241"/>
    </location>
</feature>
<evidence type="ECO:0000313" key="3">
    <source>
        <dbReference type="Proteomes" id="UP001163152"/>
    </source>
</evidence>
<feature type="transmembrane region" description="Helical" evidence="1">
    <location>
        <begin position="318"/>
        <end position="339"/>
    </location>
</feature>
<keyword evidence="1" id="KW-1133">Transmembrane helix</keyword>
<feature type="transmembrane region" description="Helical" evidence="1">
    <location>
        <begin position="345"/>
        <end position="365"/>
    </location>
</feature>
<feature type="transmembrane region" description="Helical" evidence="1">
    <location>
        <begin position="410"/>
        <end position="430"/>
    </location>
</feature>
<feature type="transmembrane region" description="Helical" evidence="1">
    <location>
        <begin position="127"/>
        <end position="145"/>
    </location>
</feature>
<dbReference type="RefSeq" id="WP_268612288.1">
    <property type="nucleotide sequence ID" value="NZ_CP113797.1"/>
</dbReference>
<organism evidence="2 3">
    <name type="scientific">Thermocoleostomius sinensis A174</name>
    <dbReference type="NCBI Taxonomy" id="2016057"/>
    <lineage>
        <taxon>Bacteria</taxon>
        <taxon>Bacillati</taxon>
        <taxon>Cyanobacteriota</taxon>
        <taxon>Cyanophyceae</taxon>
        <taxon>Oculatellales</taxon>
        <taxon>Oculatellaceae</taxon>
        <taxon>Thermocoleostomius</taxon>
    </lineage>
</organism>
<dbReference type="AlphaFoldDB" id="A0A9E8ZIZ5"/>
<gene>
    <name evidence="2" type="ORF">OXH18_09250</name>
</gene>
<dbReference type="Proteomes" id="UP001163152">
    <property type="component" value="Chromosome"/>
</dbReference>
<feature type="transmembrane region" description="Helical" evidence="1">
    <location>
        <begin position="377"/>
        <end position="398"/>
    </location>
</feature>
<name>A0A9E8ZIZ5_9CYAN</name>
<keyword evidence="1" id="KW-0812">Transmembrane</keyword>
<dbReference type="EMBL" id="CP113797">
    <property type="protein sequence ID" value="WAL62153.1"/>
    <property type="molecule type" value="Genomic_DNA"/>
</dbReference>
<reference evidence="2" key="1">
    <citation type="submission" date="2022-12" db="EMBL/GenBank/DDBJ databases">
        <title>Polyphasic identification of a Novel Hot-Spring Cyanobacterium Ocullathermofonsia sinensis gen nov. sp. nov. and Genomic Insights on its Adaptations to the Thermal Habitat.</title>
        <authorList>
            <person name="Daroch M."/>
            <person name="Tang J."/>
            <person name="Jiang Y."/>
        </authorList>
    </citation>
    <scope>NUCLEOTIDE SEQUENCE</scope>
    <source>
        <strain evidence="2">PKUAC-SCTA174</strain>
    </source>
</reference>
<accession>A0A9E8ZIZ5</accession>
<feature type="transmembrane region" description="Helical" evidence="1">
    <location>
        <begin position="21"/>
        <end position="39"/>
    </location>
</feature>
<keyword evidence="3" id="KW-1185">Reference proteome</keyword>
<feature type="transmembrane region" description="Helical" evidence="1">
    <location>
        <begin position="93"/>
        <end position="115"/>
    </location>
</feature>
<evidence type="ECO:0000313" key="2">
    <source>
        <dbReference type="EMBL" id="WAL62153.1"/>
    </source>
</evidence>
<feature type="transmembrane region" description="Helical" evidence="1">
    <location>
        <begin position="151"/>
        <end position="172"/>
    </location>
</feature>
<keyword evidence="1" id="KW-0472">Membrane</keyword>
<protein>
    <submittedName>
        <fullName evidence="2">Uncharacterized protein</fullName>
    </submittedName>
</protein>
<sequence>MHHSLHQFLFIPAEKTDRSRLWFWLLLSLAIASICPVIAMQKAFSSEFVVQDDARQHVFWMSRFADPGLFPGDLIADYFQSVAPWGYSTLYRAFAWLGIAPLLLHKCLPIVLYWITTVYAFGATLQLLPIPFAGFLTTLLLNQSLWMRDDIISATPVAFVYPLFFAFLYYLLKRSLWPCLGTIALQGLFYPQCVFIYSGVLLLQLLKWQSGNLRLSDNRRDYWFSGLGLAVAFLVMLPYALKSSAFGPVLSGAEARSMFTLSEMGWSAFFSDRPLEFWFCGKRSGMLPFEWCTANSVFTPEVDNLPPNPLRMFLLPHLWLALSLPFLLKFTRLPLVALVSRKVRVLPQMILVSVSLFFLAHALIFKLHLPNRYTEHSFRIVAALAAGLALTILLQGLFNSMTQRNEQPKNPVMLAITGIVAIGLLLYPVLLRFEDVSFPVIQYSTGRHPDLYAFLYQQPKDSVIASIDREINNLPSFAQRSILVGGRGFVLPYHLGYYQQISQRTIDLMRAQYSPKLTEVQQFIQTYGVDLWLLEARSFRLNYLETNPVFREFADTTAEIRPRVRRAALERMAESCTVFQNETFTVVDAVCVLGAE</sequence>
<proteinExistence type="predicted"/>